<organism evidence="1">
    <name type="scientific">marine metagenome</name>
    <dbReference type="NCBI Taxonomy" id="408172"/>
    <lineage>
        <taxon>unclassified sequences</taxon>
        <taxon>metagenomes</taxon>
        <taxon>ecological metagenomes</taxon>
    </lineage>
</organism>
<dbReference type="Gene3D" id="1.10.287.610">
    <property type="entry name" value="Helix hairpin bin"/>
    <property type="match status" value="1"/>
</dbReference>
<dbReference type="SUPFAM" id="SSF56091">
    <property type="entry name" value="DNA ligase/mRNA capping enzyme, catalytic domain"/>
    <property type="match status" value="1"/>
</dbReference>
<accession>A0A382DPQ0</accession>
<name>A0A382DPQ0_9ZZZZ</name>
<dbReference type="AlphaFoldDB" id="A0A382DPQ0"/>
<dbReference type="Pfam" id="PF22745">
    <property type="entry name" value="Nlig-Ia"/>
    <property type="match status" value="1"/>
</dbReference>
<reference evidence="1" key="1">
    <citation type="submission" date="2018-05" db="EMBL/GenBank/DDBJ databases">
        <authorList>
            <person name="Lanie J.A."/>
            <person name="Ng W.-L."/>
            <person name="Kazmierczak K.M."/>
            <person name="Andrzejewski T.M."/>
            <person name="Davidsen T.M."/>
            <person name="Wayne K.J."/>
            <person name="Tettelin H."/>
            <person name="Glass J.I."/>
            <person name="Rusch D."/>
            <person name="Podicherti R."/>
            <person name="Tsui H.-C.T."/>
            <person name="Winkler M.E."/>
        </authorList>
    </citation>
    <scope>NUCLEOTIDE SEQUENCE</scope>
</reference>
<sequence>MIEYSQQKVRQYLVHSFLYYQLGESIISDMQYDQICVEVETYLRTNSNSNPLPYHDIITKSLAEDASGFSIRKYPEEIVSTALHLLYQHNYRKSMTFDAFLSRFGYSLL</sequence>
<protein>
    <submittedName>
        <fullName evidence="1">Uncharacterized protein</fullName>
    </submittedName>
</protein>
<proteinExistence type="predicted"/>
<gene>
    <name evidence="1" type="ORF">METZ01_LOCUS193300</name>
</gene>
<evidence type="ECO:0000313" key="1">
    <source>
        <dbReference type="EMBL" id="SVB40446.1"/>
    </source>
</evidence>
<dbReference type="EMBL" id="UINC01040494">
    <property type="protein sequence ID" value="SVB40446.1"/>
    <property type="molecule type" value="Genomic_DNA"/>
</dbReference>